<evidence type="ECO:0000313" key="3">
    <source>
        <dbReference type="Proteomes" id="UP001501410"/>
    </source>
</evidence>
<dbReference type="Pfam" id="PF00581">
    <property type="entry name" value="Rhodanese"/>
    <property type="match status" value="1"/>
</dbReference>
<comment type="caution">
    <text evidence="2">The sequence shown here is derived from an EMBL/GenBank/DDBJ whole genome shotgun (WGS) entry which is preliminary data.</text>
</comment>
<protein>
    <recommendedName>
        <fullName evidence="1">Rhodanese domain-containing protein</fullName>
    </recommendedName>
</protein>
<keyword evidence="3" id="KW-1185">Reference proteome</keyword>
<dbReference type="InterPro" id="IPR050229">
    <property type="entry name" value="GlpE_sulfurtransferase"/>
</dbReference>
<dbReference type="Gene3D" id="3.40.250.10">
    <property type="entry name" value="Rhodanese-like domain"/>
    <property type="match status" value="1"/>
</dbReference>
<evidence type="ECO:0000313" key="2">
    <source>
        <dbReference type="EMBL" id="GAA4456724.1"/>
    </source>
</evidence>
<dbReference type="CDD" id="cd00158">
    <property type="entry name" value="RHOD"/>
    <property type="match status" value="1"/>
</dbReference>
<dbReference type="PANTHER" id="PTHR43031:SF1">
    <property type="entry name" value="PYRIDINE NUCLEOTIDE-DISULPHIDE OXIDOREDUCTASE"/>
    <property type="match status" value="1"/>
</dbReference>
<evidence type="ECO:0000259" key="1">
    <source>
        <dbReference type="PROSITE" id="PS50206"/>
    </source>
</evidence>
<feature type="domain" description="Rhodanese" evidence="1">
    <location>
        <begin position="21"/>
        <end position="106"/>
    </location>
</feature>
<dbReference type="InterPro" id="IPR036873">
    <property type="entry name" value="Rhodanese-like_dom_sf"/>
</dbReference>
<proteinExistence type="predicted"/>
<dbReference type="Proteomes" id="UP001501410">
    <property type="component" value="Unassembled WGS sequence"/>
</dbReference>
<dbReference type="SUPFAM" id="SSF52821">
    <property type="entry name" value="Rhodanese/Cell cycle control phosphatase"/>
    <property type="match status" value="1"/>
</dbReference>
<dbReference type="RefSeq" id="WP_344826968.1">
    <property type="nucleotide sequence ID" value="NZ_BAABEZ010000022.1"/>
</dbReference>
<organism evidence="2 3">
    <name type="scientific">Rurimicrobium arvi</name>
    <dbReference type="NCBI Taxonomy" id="2049916"/>
    <lineage>
        <taxon>Bacteria</taxon>
        <taxon>Pseudomonadati</taxon>
        <taxon>Bacteroidota</taxon>
        <taxon>Chitinophagia</taxon>
        <taxon>Chitinophagales</taxon>
        <taxon>Chitinophagaceae</taxon>
        <taxon>Rurimicrobium</taxon>
    </lineage>
</organism>
<dbReference type="PANTHER" id="PTHR43031">
    <property type="entry name" value="FAD-DEPENDENT OXIDOREDUCTASE"/>
    <property type="match status" value="1"/>
</dbReference>
<dbReference type="SMART" id="SM00450">
    <property type="entry name" value="RHOD"/>
    <property type="match status" value="1"/>
</dbReference>
<accession>A0ABP8MVC1</accession>
<name>A0ABP8MVC1_9BACT</name>
<dbReference type="PROSITE" id="PS50206">
    <property type="entry name" value="RHODANESE_3"/>
    <property type="match status" value="1"/>
</dbReference>
<gene>
    <name evidence="2" type="ORF">GCM10023092_22410</name>
</gene>
<reference evidence="3" key="1">
    <citation type="journal article" date="2019" name="Int. J. Syst. Evol. Microbiol.">
        <title>The Global Catalogue of Microorganisms (GCM) 10K type strain sequencing project: providing services to taxonomists for standard genome sequencing and annotation.</title>
        <authorList>
            <consortium name="The Broad Institute Genomics Platform"/>
            <consortium name="The Broad Institute Genome Sequencing Center for Infectious Disease"/>
            <person name="Wu L."/>
            <person name="Ma J."/>
        </authorList>
    </citation>
    <scope>NUCLEOTIDE SEQUENCE [LARGE SCALE GENOMIC DNA]</scope>
    <source>
        <strain evidence="3">JCM 31921</strain>
    </source>
</reference>
<dbReference type="EMBL" id="BAABEZ010000022">
    <property type="protein sequence ID" value="GAA4456724.1"/>
    <property type="molecule type" value="Genomic_DNA"/>
</dbReference>
<sequence length="108" mass="11348">MNADQQPSIAVAALKSLLAEAPESVLVVDVRNPDEYARQHIPIAVNIPVNELQDRLAELPAGTKIVTACGSGGNRCKIGAAKLRELGFADAAFLSGGTVAWHEEQGKS</sequence>
<dbReference type="InterPro" id="IPR001763">
    <property type="entry name" value="Rhodanese-like_dom"/>
</dbReference>